<organism evidence="1 2">
    <name type="scientific">Striga asiatica</name>
    <name type="common">Asiatic witchweed</name>
    <name type="synonym">Buchnera asiatica</name>
    <dbReference type="NCBI Taxonomy" id="4170"/>
    <lineage>
        <taxon>Eukaryota</taxon>
        <taxon>Viridiplantae</taxon>
        <taxon>Streptophyta</taxon>
        <taxon>Embryophyta</taxon>
        <taxon>Tracheophyta</taxon>
        <taxon>Spermatophyta</taxon>
        <taxon>Magnoliopsida</taxon>
        <taxon>eudicotyledons</taxon>
        <taxon>Gunneridae</taxon>
        <taxon>Pentapetalae</taxon>
        <taxon>asterids</taxon>
        <taxon>lamiids</taxon>
        <taxon>Lamiales</taxon>
        <taxon>Orobanchaceae</taxon>
        <taxon>Buchnereae</taxon>
        <taxon>Striga</taxon>
    </lineage>
</organism>
<gene>
    <name evidence="1" type="ORF">STAS_23237</name>
</gene>
<proteinExistence type="predicted"/>
<evidence type="ECO:0000313" key="1">
    <source>
        <dbReference type="EMBL" id="GER46214.1"/>
    </source>
</evidence>
<dbReference type="Proteomes" id="UP000325081">
    <property type="component" value="Unassembled WGS sequence"/>
</dbReference>
<evidence type="ECO:0000313" key="2">
    <source>
        <dbReference type="Proteomes" id="UP000325081"/>
    </source>
</evidence>
<dbReference type="AlphaFoldDB" id="A0A5A7QM06"/>
<keyword evidence="2" id="KW-1185">Reference proteome</keyword>
<reference evidence="2" key="1">
    <citation type="journal article" date="2019" name="Curr. Biol.">
        <title>Genome Sequence of Striga asiatica Provides Insight into the Evolution of Plant Parasitism.</title>
        <authorList>
            <person name="Yoshida S."/>
            <person name="Kim S."/>
            <person name="Wafula E.K."/>
            <person name="Tanskanen J."/>
            <person name="Kim Y.M."/>
            <person name="Honaas L."/>
            <person name="Yang Z."/>
            <person name="Spallek T."/>
            <person name="Conn C.E."/>
            <person name="Ichihashi Y."/>
            <person name="Cheong K."/>
            <person name="Cui S."/>
            <person name="Der J.P."/>
            <person name="Gundlach H."/>
            <person name="Jiao Y."/>
            <person name="Hori C."/>
            <person name="Ishida J.K."/>
            <person name="Kasahara H."/>
            <person name="Kiba T."/>
            <person name="Kim M.S."/>
            <person name="Koo N."/>
            <person name="Laohavisit A."/>
            <person name="Lee Y.H."/>
            <person name="Lumba S."/>
            <person name="McCourt P."/>
            <person name="Mortimer J.C."/>
            <person name="Mutuku J.M."/>
            <person name="Nomura T."/>
            <person name="Sasaki-Sekimoto Y."/>
            <person name="Seto Y."/>
            <person name="Wang Y."/>
            <person name="Wakatake T."/>
            <person name="Sakakibara H."/>
            <person name="Demura T."/>
            <person name="Yamaguchi S."/>
            <person name="Yoneyama K."/>
            <person name="Manabe R.I."/>
            <person name="Nelson D.C."/>
            <person name="Schulman A.H."/>
            <person name="Timko M.P."/>
            <person name="dePamphilis C.W."/>
            <person name="Choi D."/>
            <person name="Shirasu K."/>
        </authorList>
    </citation>
    <scope>NUCLEOTIDE SEQUENCE [LARGE SCALE GENOMIC DNA]</scope>
    <source>
        <strain evidence="2">cv. UVA1</strain>
    </source>
</reference>
<protein>
    <submittedName>
        <fullName evidence="1">CheY-like two-component responsive regulatorfamily protein</fullName>
    </submittedName>
</protein>
<feature type="non-terminal residue" evidence="1">
    <location>
        <position position="113"/>
    </location>
</feature>
<comment type="caution">
    <text evidence="1">The sequence shown here is derived from an EMBL/GenBank/DDBJ whole genome shotgun (WGS) entry which is preliminary data.</text>
</comment>
<name>A0A5A7QM06_STRAF</name>
<accession>A0A5A7QM06</accession>
<dbReference type="EMBL" id="BKCP01007449">
    <property type="protein sequence ID" value="GER46214.1"/>
    <property type="molecule type" value="Genomic_DNA"/>
</dbReference>
<sequence>MNVGNRNDGDVLKPKGCYPRGIEMMVLLSPVLDDGDGDPVVECRYRETVADTSAGRLAARQASRSLRRPGHIHHRERECRSRSLGFFGARFRKGWRRGFRPNSNQIRPRSPEY</sequence>